<feature type="domain" description="RecX third three-helical" evidence="7">
    <location>
        <begin position="103"/>
        <end position="143"/>
    </location>
</feature>
<proteinExistence type="inferred from homology"/>
<dbReference type="Pfam" id="PF02631">
    <property type="entry name" value="RecX_HTH2"/>
    <property type="match status" value="1"/>
</dbReference>
<dbReference type="Proteomes" id="UP001248581">
    <property type="component" value="Chromosome"/>
</dbReference>
<evidence type="ECO:0000313" key="9">
    <source>
        <dbReference type="EMBL" id="WNC69440.1"/>
    </source>
</evidence>
<evidence type="ECO:0000256" key="4">
    <source>
        <dbReference type="ARBA" id="ARBA00022490"/>
    </source>
</evidence>
<name>A0ABY9TNV9_9GAMM</name>
<accession>A0ABY9TNV9</accession>
<dbReference type="RefSeq" id="WP_348388583.1">
    <property type="nucleotide sequence ID" value="NZ_CP134146.1"/>
</dbReference>
<protein>
    <recommendedName>
        <fullName evidence="3 5">Regulatory protein RecX</fullName>
    </recommendedName>
</protein>
<organism evidence="9 10">
    <name type="scientific">Thalassotalea nanhaiensis</name>
    <dbReference type="NCBI Taxonomy" id="3065648"/>
    <lineage>
        <taxon>Bacteria</taxon>
        <taxon>Pseudomonadati</taxon>
        <taxon>Pseudomonadota</taxon>
        <taxon>Gammaproteobacteria</taxon>
        <taxon>Alteromonadales</taxon>
        <taxon>Colwelliaceae</taxon>
        <taxon>Thalassotalea</taxon>
    </lineage>
</organism>
<evidence type="ECO:0000256" key="3">
    <source>
        <dbReference type="ARBA" id="ARBA00018111"/>
    </source>
</evidence>
<reference evidence="10" key="1">
    <citation type="submission" date="2023-09" db="EMBL/GenBank/DDBJ databases">
        <authorList>
            <person name="Li S."/>
            <person name="Li X."/>
            <person name="Zhang C."/>
            <person name="Zhao Z."/>
        </authorList>
    </citation>
    <scope>NUCLEOTIDE SEQUENCE [LARGE SCALE GENOMIC DNA]</scope>
    <source>
        <strain evidence="10">SQ345</strain>
    </source>
</reference>
<keyword evidence="10" id="KW-1185">Reference proteome</keyword>
<dbReference type="PANTHER" id="PTHR33602">
    <property type="entry name" value="REGULATORY PROTEIN RECX FAMILY PROTEIN"/>
    <property type="match status" value="1"/>
</dbReference>
<feature type="domain" description="RecX first three-helical" evidence="8">
    <location>
        <begin position="8"/>
        <end position="43"/>
    </location>
</feature>
<dbReference type="InterPro" id="IPR053924">
    <property type="entry name" value="RecX_HTH_2nd"/>
</dbReference>
<dbReference type="HAMAP" id="MF_01114">
    <property type="entry name" value="RecX"/>
    <property type="match status" value="1"/>
</dbReference>
<evidence type="ECO:0000259" key="6">
    <source>
        <dbReference type="Pfam" id="PF02631"/>
    </source>
</evidence>
<dbReference type="Pfam" id="PF21982">
    <property type="entry name" value="RecX_HTH1"/>
    <property type="match status" value="1"/>
</dbReference>
<evidence type="ECO:0000256" key="1">
    <source>
        <dbReference type="ARBA" id="ARBA00004496"/>
    </source>
</evidence>
<evidence type="ECO:0000259" key="7">
    <source>
        <dbReference type="Pfam" id="PF21981"/>
    </source>
</evidence>
<dbReference type="InterPro" id="IPR053925">
    <property type="entry name" value="RecX_HTH_3rd"/>
</dbReference>
<dbReference type="InterPro" id="IPR053926">
    <property type="entry name" value="RecX_HTH_1st"/>
</dbReference>
<gene>
    <name evidence="5" type="primary">recX</name>
    <name evidence="9" type="ORF">RI845_04640</name>
</gene>
<dbReference type="InterPro" id="IPR036388">
    <property type="entry name" value="WH-like_DNA-bd_sf"/>
</dbReference>
<evidence type="ECO:0000256" key="2">
    <source>
        <dbReference type="ARBA" id="ARBA00009695"/>
    </source>
</evidence>
<feature type="domain" description="RecX second three-helical" evidence="6">
    <location>
        <begin position="52"/>
        <end position="90"/>
    </location>
</feature>
<sequence length="146" mass="16913">MIKKDVKKSAYSLLARREHSQKELMQKLQLREFDAADIQVVLDALAEQDIQSDLRFGESMLRLRVAKGYGWIYIAAELKQKGLTSDIIAAVYASQQVDWFLQAEIAYEKRFNSTEITDAKDKAKRVRFLQYRGYSFEQINAVLKLS</sequence>
<keyword evidence="4 5" id="KW-0963">Cytoplasm</keyword>
<dbReference type="PANTHER" id="PTHR33602:SF1">
    <property type="entry name" value="REGULATORY PROTEIN RECX FAMILY PROTEIN"/>
    <property type="match status" value="1"/>
</dbReference>
<evidence type="ECO:0000313" key="10">
    <source>
        <dbReference type="Proteomes" id="UP001248581"/>
    </source>
</evidence>
<comment type="function">
    <text evidence="5">Modulates RecA activity.</text>
</comment>
<dbReference type="InterPro" id="IPR003783">
    <property type="entry name" value="Regulatory_RecX"/>
</dbReference>
<comment type="subcellular location">
    <subcellularLocation>
        <location evidence="1 5">Cytoplasm</location>
    </subcellularLocation>
</comment>
<evidence type="ECO:0000256" key="5">
    <source>
        <dbReference type="HAMAP-Rule" id="MF_01114"/>
    </source>
</evidence>
<comment type="similarity">
    <text evidence="2 5">Belongs to the RecX family.</text>
</comment>
<dbReference type="Pfam" id="PF21981">
    <property type="entry name" value="RecX_HTH3"/>
    <property type="match status" value="1"/>
</dbReference>
<dbReference type="EMBL" id="CP134146">
    <property type="protein sequence ID" value="WNC69440.1"/>
    <property type="molecule type" value="Genomic_DNA"/>
</dbReference>
<evidence type="ECO:0000259" key="8">
    <source>
        <dbReference type="Pfam" id="PF21982"/>
    </source>
</evidence>
<dbReference type="Gene3D" id="1.10.10.10">
    <property type="entry name" value="Winged helix-like DNA-binding domain superfamily/Winged helix DNA-binding domain"/>
    <property type="match status" value="3"/>
</dbReference>